<dbReference type="RefSeq" id="XP_004347169.1">
    <property type="nucleotide sequence ID" value="XM_004347119.1"/>
</dbReference>
<dbReference type="Proteomes" id="UP000011083">
    <property type="component" value="Unassembled WGS sequence"/>
</dbReference>
<dbReference type="Pfam" id="PF10294">
    <property type="entry name" value="Methyltransf_16"/>
    <property type="match status" value="1"/>
</dbReference>
<dbReference type="PANTHER" id="PTHR14614">
    <property type="entry name" value="HEPATOCELLULAR CARCINOMA-ASSOCIATED ANTIGEN"/>
    <property type="match status" value="1"/>
</dbReference>
<dbReference type="AlphaFoldDB" id="L8H975"/>
<keyword evidence="3" id="KW-1185">Reference proteome</keyword>
<dbReference type="PANTHER" id="PTHR14614:SF132">
    <property type="entry name" value="PROTEIN-LYSINE METHYLTRANSFERASE C42C1.13"/>
    <property type="match status" value="1"/>
</dbReference>
<protein>
    <submittedName>
        <fullName evidence="2">Uncharacterized protein</fullName>
    </submittedName>
</protein>
<feature type="region of interest" description="Disordered" evidence="1">
    <location>
        <begin position="294"/>
        <end position="314"/>
    </location>
</feature>
<evidence type="ECO:0000256" key="1">
    <source>
        <dbReference type="SAM" id="MobiDB-lite"/>
    </source>
</evidence>
<sequence length="314" mass="34801">MEIQQRVAGENARLWQPDQGCNLDEWSEDEDIAWGALLGAPVYSSSSEDEGDAEPPHRRSDKLAESSSLALADSSNQEVEQDEDEFVVTEYMISGLKISIKQQPRLGIAHQVWHASLVLTDYFNSSEAFPPTAGGENWWAGKRVVELGAGTGIPGIFLASKGARVVLTDLPDVLPLMKWNVEANAHLLPSPECCDAAPLAWGEEHEHIARPIDVVVASDVVYWEHLFAPLAQTLNDICSPETVVYLSWQKRRKNDKQFFKMIGKHFTSEEIKCKPVDAVQMNPNHLKKTHLFKLKKKPTKPTATKGVSPGPSKA</sequence>
<dbReference type="EMBL" id="KB007900">
    <property type="protein sequence ID" value="ELR21787.1"/>
    <property type="molecule type" value="Genomic_DNA"/>
</dbReference>
<dbReference type="SUPFAM" id="SSF53335">
    <property type="entry name" value="S-adenosyl-L-methionine-dependent methyltransferases"/>
    <property type="match status" value="1"/>
</dbReference>
<dbReference type="GeneID" id="14922700"/>
<feature type="region of interest" description="Disordered" evidence="1">
    <location>
        <begin position="43"/>
        <end position="81"/>
    </location>
</feature>
<gene>
    <name evidence="2" type="ORF">ACA1_385640</name>
</gene>
<organism evidence="2 3">
    <name type="scientific">Acanthamoeba castellanii (strain ATCC 30010 / Neff)</name>
    <dbReference type="NCBI Taxonomy" id="1257118"/>
    <lineage>
        <taxon>Eukaryota</taxon>
        <taxon>Amoebozoa</taxon>
        <taxon>Discosea</taxon>
        <taxon>Longamoebia</taxon>
        <taxon>Centramoebida</taxon>
        <taxon>Acanthamoebidae</taxon>
        <taxon>Acanthamoeba</taxon>
    </lineage>
</organism>
<dbReference type="OrthoDB" id="19299at2759"/>
<dbReference type="KEGG" id="acan:ACA1_385640"/>
<dbReference type="InterPro" id="IPR019410">
    <property type="entry name" value="Methyltransf_16"/>
</dbReference>
<reference evidence="2 3" key="1">
    <citation type="journal article" date="2013" name="Genome Biol.">
        <title>Genome of Acanthamoeba castellanii highlights extensive lateral gene transfer and early evolution of tyrosine kinase signaling.</title>
        <authorList>
            <person name="Clarke M."/>
            <person name="Lohan A.J."/>
            <person name="Liu B."/>
            <person name="Lagkouvardos I."/>
            <person name="Roy S."/>
            <person name="Zafar N."/>
            <person name="Bertelli C."/>
            <person name="Schilde C."/>
            <person name="Kianianmomeni A."/>
            <person name="Burglin T.R."/>
            <person name="Frech C."/>
            <person name="Turcotte B."/>
            <person name="Kopec K.O."/>
            <person name="Synnott J.M."/>
            <person name="Choo C."/>
            <person name="Paponov I."/>
            <person name="Finkler A."/>
            <person name="Soon Heng Tan C."/>
            <person name="Hutchins A.P."/>
            <person name="Weinmeier T."/>
            <person name="Rattei T."/>
            <person name="Chu J.S."/>
            <person name="Gimenez G."/>
            <person name="Irimia M."/>
            <person name="Rigden D.J."/>
            <person name="Fitzpatrick D.A."/>
            <person name="Lorenzo-Morales J."/>
            <person name="Bateman A."/>
            <person name="Chiu C.H."/>
            <person name="Tang P."/>
            <person name="Hegemann P."/>
            <person name="Fromm H."/>
            <person name="Raoult D."/>
            <person name="Greub G."/>
            <person name="Miranda-Saavedra D."/>
            <person name="Chen N."/>
            <person name="Nash P."/>
            <person name="Ginger M.L."/>
            <person name="Horn M."/>
            <person name="Schaap P."/>
            <person name="Caler L."/>
            <person name="Loftus B."/>
        </authorList>
    </citation>
    <scope>NUCLEOTIDE SEQUENCE [LARGE SCALE GENOMIC DNA]</scope>
    <source>
        <strain evidence="2 3">Neff</strain>
    </source>
</reference>
<feature type="compositionally biased region" description="Basic and acidic residues" evidence="1">
    <location>
        <begin position="54"/>
        <end position="64"/>
    </location>
</feature>
<name>L8H975_ACACF</name>
<evidence type="ECO:0000313" key="3">
    <source>
        <dbReference type="Proteomes" id="UP000011083"/>
    </source>
</evidence>
<dbReference type="CDD" id="cd02440">
    <property type="entry name" value="AdoMet_MTases"/>
    <property type="match status" value="1"/>
</dbReference>
<evidence type="ECO:0000313" key="2">
    <source>
        <dbReference type="EMBL" id="ELR21787.1"/>
    </source>
</evidence>
<proteinExistence type="predicted"/>
<dbReference type="VEuPathDB" id="AmoebaDB:ACA1_385640"/>
<accession>L8H975</accession>
<dbReference type="Gene3D" id="3.40.50.150">
    <property type="entry name" value="Vaccinia Virus protein VP39"/>
    <property type="match status" value="1"/>
</dbReference>
<dbReference type="InterPro" id="IPR029063">
    <property type="entry name" value="SAM-dependent_MTases_sf"/>
</dbReference>
<feature type="compositionally biased region" description="Low complexity" evidence="1">
    <location>
        <begin position="65"/>
        <end position="78"/>
    </location>
</feature>